<dbReference type="FunFam" id="3.30.160.60:FF:001882">
    <property type="entry name" value="Zinc finger protein 473"/>
    <property type="match status" value="1"/>
</dbReference>
<dbReference type="PROSITE" id="PS00028">
    <property type="entry name" value="ZINC_FINGER_C2H2_1"/>
    <property type="match status" value="5"/>
</dbReference>
<dbReference type="GO" id="GO:0000981">
    <property type="term" value="F:DNA-binding transcription factor activity, RNA polymerase II-specific"/>
    <property type="evidence" value="ECO:0007669"/>
    <property type="project" value="TreeGrafter"/>
</dbReference>
<keyword evidence="9" id="KW-0804">Transcription</keyword>
<dbReference type="Proteomes" id="UP000694680">
    <property type="component" value="Unassembled WGS sequence"/>
</dbReference>
<proteinExistence type="inferred from homology"/>
<keyword evidence="6" id="KW-0862">Zinc</keyword>
<keyword evidence="4" id="KW-0677">Repeat</keyword>
<keyword evidence="7" id="KW-0805">Transcription regulation</keyword>
<dbReference type="AlphaFoldDB" id="A0A8C5GTE4"/>
<feature type="compositionally biased region" description="Polar residues" evidence="12">
    <location>
        <begin position="319"/>
        <end position="332"/>
    </location>
</feature>
<keyword evidence="8" id="KW-0238">DNA-binding</keyword>
<dbReference type="InterPro" id="IPR013087">
    <property type="entry name" value="Znf_C2H2_type"/>
</dbReference>
<dbReference type="GO" id="GO:0000977">
    <property type="term" value="F:RNA polymerase II transcription regulatory region sequence-specific DNA binding"/>
    <property type="evidence" value="ECO:0007669"/>
    <property type="project" value="TreeGrafter"/>
</dbReference>
<dbReference type="PANTHER" id="PTHR24381:SF390">
    <property type="entry name" value="ZINC FINGER PROTEIN 37 HOMOLOG"/>
    <property type="match status" value="1"/>
</dbReference>
<evidence type="ECO:0000256" key="12">
    <source>
        <dbReference type="SAM" id="MobiDB-lite"/>
    </source>
</evidence>
<evidence type="ECO:0000256" key="11">
    <source>
        <dbReference type="PROSITE-ProRule" id="PRU00042"/>
    </source>
</evidence>
<protein>
    <recommendedName>
        <fullName evidence="13">C2H2-type domain-containing protein</fullName>
    </recommendedName>
</protein>
<feature type="domain" description="C2H2-type" evidence="13">
    <location>
        <begin position="187"/>
        <end position="214"/>
    </location>
</feature>
<feature type="region of interest" description="Disordered" evidence="12">
    <location>
        <begin position="302"/>
        <end position="332"/>
    </location>
</feature>
<dbReference type="Gene3D" id="3.30.160.60">
    <property type="entry name" value="Classic Zinc Finger"/>
    <property type="match status" value="5"/>
</dbReference>
<evidence type="ECO:0000313" key="15">
    <source>
        <dbReference type="Proteomes" id="UP000694680"/>
    </source>
</evidence>
<keyword evidence="5 11" id="KW-0863">Zinc-finger</keyword>
<dbReference type="FunFam" id="3.30.160.60:FF:000045">
    <property type="entry name" value="ZFP69 zinc finger protein B"/>
    <property type="match status" value="1"/>
</dbReference>
<evidence type="ECO:0000256" key="2">
    <source>
        <dbReference type="ARBA" id="ARBA00006991"/>
    </source>
</evidence>
<reference evidence="14" key="1">
    <citation type="submission" date="2025-08" db="UniProtKB">
        <authorList>
            <consortium name="Ensembl"/>
        </authorList>
    </citation>
    <scope>IDENTIFICATION</scope>
</reference>
<feature type="domain" description="C2H2-type" evidence="13">
    <location>
        <begin position="215"/>
        <end position="242"/>
    </location>
</feature>
<dbReference type="FunFam" id="3.30.160.60:FF:000643">
    <property type="entry name" value="Zinc finger protein 668"/>
    <property type="match status" value="1"/>
</dbReference>
<dbReference type="Pfam" id="PF00096">
    <property type="entry name" value="zf-C2H2"/>
    <property type="match status" value="5"/>
</dbReference>
<dbReference type="PANTHER" id="PTHR24381">
    <property type="entry name" value="ZINC FINGER PROTEIN"/>
    <property type="match status" value="1"/>
</dbReference>
<comment type="similarity">
    <text evidence="2">Belongs to the krueppel C2H2-type zinc-finger protein family.</text>
</comment>
<evidence type="ECO:0000256" key="8">
    <source>
        <dbReference type="ARBA" id="ARBA00023125"/>
    </source>
</evidence>
<comment type="subcellular location">
    <subcellularLocation>
        <location evidence="1">Nucleus</location>
    </subcellularLocation>
</comment>
<evidence type="ECO:0000256" key="7">
    <source>
        <dbReference type="ARBA" id="ARBA00023015"/>
    </source>
</evidence>
<dbReference type="InterPro" id="IPR036236">
    <property type="entry name" value="Znf_C2H2_sf"/>
</dbReference>
<evidence type="ECO:0000259" key="13">
    <source>
        <dbReference type="PROSITE" id="PS50157"/>
    </source>
</evidence>
<dbReference type="PROSITE" id="PS50157">
    <property type="entry name" value="ZINC_FINGER_C2H2_2"/>
    <property type="match status" value="5"/>
</dbReference>
<evidence type="ECO:0000256" key="10">
    <source>
        <dbReference type="ARBA" id="ARBA00023242"/>
    </source>
</evidence>
<feature type="domain" description="C2H2-type" evidence="13">
    <location>
        <begin position="159"/>
        <end position="186"/>
    </location>
</feature>
<accession>A0A8C5GTE4</accession>
<dbReference type="GO" id="GO:0005634">
    <property type="term" value="C:nucleus"/>
    <property type="evidence" value="ECO:0007669"/>
    <property type="project" value="UniProtKB-SubCell"/>
</dbReference>
<evidence type="ECO:0000256" key="6">
    <source>
        <dbReference type="ARBA" id="ARBA00022833"/>
    </source>
</evidence>
<keyword evidence="3" id="KW-0479">Metal-binding</keyword>
<dbReference type="FunFam" id="3.30.160.60:FF:000100">
    <property type="entry name" value="Zinc finger 45-like"/>
    <property type="match status" value="1"/>
</dbReference>
<feature type="region of interest" description="Disordered" evidence="12">
    <location>
        <begin position="1"/>
        <end position="157"/>
    </location>
</feature>
<dbReference type="SUPFAM" id="SSF57667">
    <property type="entry name" value="beta-beta-alpha zinc fingers"/>
    <property type="match status" value="3"/>
</dbReference>
<dbReference type="GO" id="GO:0008270">
    <property type="term" value="F:zinc ion binding"/>
    <property type="evidence" value="ECO:0007669"/>
    <property type="project" value="UniProtKB-KW"/>
</dbReference>
<feature type="domain" description="C2H2-type" evidence="13">
    <location>
        <begin position="243"/>
        <end position="270"/>
    </location>
</feature>
<feature type="compositionally biased region" description="Polar residues" evidence="12">
    <location>
        <begin position="113"/>
        <end position="124"/>
    </location>
</feature>
<dbReference type="FunFam" id="3.30.160.60:FF:000380">
    <property type="entry name" value="zinc finger protein 2 isoform X2"/>
    <property type="match status" value="1"/>
</dbReference>
<sequence>MPPLITHAPTRDIPDASTARRTAASPGHTAGGAPRRRTQRLTPGTPSPRHGTHGAQRLQPADQPLPTRICQDRGHRPRPHTHPPSTTQGRPQRGRGPTTHPSLPPKLHKSAPDSGSQNKVTPQRSQDHEAQPQQRNKSKRKTSEQRVQQQSQAGVKAKHTCDQCGKAFTRKSNLTEHQRIHSGSKPFNCDECGKNFTQSSTLINHKVVHTRVQMFECDECGNTFRHSGNLSQHVLIHRGIKAHRCEQCGKTFTQRSSLTLHMQTHSRTELYHCDHCGKIYKQKQHLTEHLRSHTEHEVCPCDQCDKESSSDPNPPSQPRPHQTGMSQRAQQT</sequence>
<organism evidence="14 15">
    <name type="scientific">Gouania willdenowi</name>
    <name type="common">Blunt-snouted clingfish</name>
    <name type="synonym">Lepadogaster willdenowi</name>
    <dbReference type="NCBI Taxonomy" id="441366"/>
    <lineage>
        <taxon>Eukaryota</taxon>
        <taxon>Metazoa</taxon>
        <taxon>Chordata</taxon>
        <taxon>Craniata</taxon>
        <taxon>Vertebrata</taxon>
        <taxon>Euteleostomi</taxon>
        <taxon>Actinopterygii</taxon>
        <taxon>Neopterygii</taxon>
        <taxon>Teleostei</taxon>
        <taxon>Neoteleostei</taxon>
        <taxon>Acanthomorphata</taxon>
        <taxon>Ovalentaria</taxon>
        <taxon>Blenniimorphae</taxon>
        <taxon>Blenniiformes</taxon>
        <taxon>Gobiesocoidei</taxon>
        <taxon>Gobiesocidae</taxon>
        <taxon>Gobiesocinae</taxon>
        <taxon>Gouania</taxon>
    </lineage>
</organism>
<feature type="domain" description="C2H2-type" evidence="13">
    <location>
        <begin position="271"/>
        <end position="298"/>
    </location>
</feature>
<evidence type="ECO:0000256" key="5">
    <source>
        <dbReference type="ARBA" id="ARBA00022771"/>
    </source>
</evidence>
<dbReference type="Ensembl" id="ENSGWIT00000037767.1">
    <property type="protein sequence ID" value="ENSGWIP00000034640.1"/>
    <property type="gene ID" value="ENSGWIG00000017933.1"/>
</dbReference>
<keyword evidence="10" id="KW-0539">Nucleus</keyword>
<evidence type="ECO:0000256" key="3">
    <source>
        <dbReference type="ARBA" id="ARBA00022723"/>
    </source>
</evidence>
<keyword evidence="15" id="KW-1185">Reference proteome</keyword>
<evidence type="ECO:0000313" key="14">
    <source>
        <dbReference type="Ensembl" id="ENSGWIP00000034640.1"/>
    </source>
</evidence>
<evidence type="ECO:0000256" key="1">
    <source>
        <dbReference type="ARBA" id="ARBA00004123"/>
    </source>
</evidence>
<reference evidence="14" key="2">
    <citation type="submission" date="2025-09" db="UniProtKB">
        <authorList>
            <consortium name="Ensembl"/>
        </authorList>
    </citation>
    <scope>IDENTIFICATION</scope>
</reference>
<evidence type="ECO:0000256" key="4">
    <source>
        <dbReference type="ARBA" id="ARBA00022737"/>
    </source>
</evidence>
<evidence type="ECO:0000256" key="9">
    <source>
        <dbReference type="ARBA" id="ARBA00023163"/>
    </source>
</evidence>
<name>A0A8C5GTE4_GOUWI</name>
<dbReference type="SMART" id="SM00355">
    <property type="entry name" value="ZnF_C2H2"/>
    <property type="match status" value="5"/>
</dbReference>